<reference evidence="1" key="1">
    <citation type="submission" date="2020-11" db="EMBL/GenBank/DDBJ databases">
        <authorList>
            <person name="Whitehead M."/>
        </authorList>
    </citation>
    <scope>NUCLEOTIDE SEQUENCE</scope>
    <source>
        <strain evidence="1">EGII</strain>
    </source>
</reference>
<dbReference type="AlphaFoldDB" id="A0A811UU22"/>
<dbReference type="Proteomes" id="UP000606786">
    <property type="component" value="Unassembled WGS sequence"/>
</dbReference>
<keyword evidence="2" id="KW-1185">Reference proteome</keyword>
<accession>A0A811UU22</accession>
<sequence>MDSGSMVLRHELQPFLNSKCFESNNDFSRCTTINFDFRGEETIHCASITAAAPLKLCSCLSAFRIHSYAPENCVLNGFPRHHLIMFHYLPEIRRTKRSVPCQKKIGLNKPKPAKAFTIECTYICVFVCVYMN</sequence>
<organism evidence="1 2">
    <name type="scientific">Ceratitis capitata</name>
    <name type="common">Mediterranean fruit fly</name>
    <name type="synonym">Tephritis capitata</name>
    <dbReference type="NCBI Taxonomy" id="7213"/>
    <lineage>
        <taxon>Eukaryota</taxon>
        <taxon>Metazoa</taxon>
        <taxon>Ecdysozoa</taxon>
        <taxon>Arthropoda</taxon>
        <taxon>Hexapoda</taxon>
        <taxon>Insecta</taxon>
        <taxon>Pterygota</taxon>
        <taxon>Neoptera</taxon>
        <taxon>Endopterygota</taxon>
        <taxon>Diptera</taxon>
        <taxon>Brachycera</taxon>
        <taxon>Muscomorpha</taxon>
        <taxon>Tephritoidea</taxon>
        <taxon>Tephritidae</taxon>
        <taxon>Ceratitis</taxon>
        <taxon>Ceratitis</taxon>
    </lineage>
</organism>
<dbReference type="EMBL" id="CAJHJT010000034">
    <property type="protein sequence ID" value="CAD7002460.1"/>
    <property type="molecule type" value="Genomic_DNA"/>
</dbReference>
<gene>
    <name evidence="1" type="ORF">CCAP1982_LOCUS10949</name>
</gene>
<name>A0A811UU22_CERCA</name>
<evidence type="ECO:0000313" key="2">
    <source>
        <dbReference type="Proteomes" id="UP000606786"/>
    </source>
</evidence>
<evidence type="ECO:0000313" key="1">
    <source>
        <dbReference type="EMBL" id="CAD7002460.1"/>
    </source>
</evidence>
<comment type="caution">
    <text evidence="1">The sequence shown here is derived from an EMBL/GenBank/DDBJ whole genome shotgun (WGS) entry which is preliminary data.</text>
</comment>
<protein>
    <submittedName>
        <fullName evidence="1">(Mediterranean fruit fly) hypothetical protein</fullName>
    </submittedName>
</protein>
<proteinExistence type="predicted"/>